<dbReference type="GO" id="GO:0036374">
    <property type="term" value="F:glutathione hydrolase activity"/>
    <property type="evidence" value="ECO:0007669"/>
    <property type="project" value="UniProtKB-UniRule"/>
</dbReference>
<reference evidence="12" key="1">
    <citation type="submission" date="2014-11" db="EMBL/GenBank/DDBJ databases">
        <authorList>
            <person name="Malar M.C."/>
            <person name="Sen D."/>
            <person name="Tripathy S."/>
        </authorList>
    </citation>
    <scope>NUCLEOTIDE SEQUENCE</scope>
    <source>
        <strain evidence="12">BDU141951</strain>
    </source>
</reference>
<keyword evidence="5 11" id="KW-0378">Hydrolase</keyword>
<comment type="pathway">
    <text evidence="11">Sulfur metabolism; glutathione metabolism.</text>
</comment>
<evidence type="ECO:0000256" key="5">
    <source>
        <dbReference type="ARBA" id="ARBA00022801"/>
    </source>
</evidence>
<evidence type="ECO:0000256" key="8">
    <source>
        <dbReference type="ARBA" id="ARBA00047417"/>
    </source>
</evidence>
<accession>A0A0C1V888</accession>
<dbReference type="EC" id="2.3.2.2" evidence="11"/>
<evidence type="ECO:0000256" key="9">
    <source>
        <dbReference type="PIRSR" id="PIRSR600101-1"/>
    </source>
</evidence>
<evidence type="ECO:0000256" key="4">
    <source>
        <dbReference type="ARBA" id="ARBA00022679"/>
    </source>
</evidence>
<evidence type="ECO:0000256" key="7">
    <source>
        <dbReference type="ARBA" id="ARBA00023315"/>
    </source>
</evidence>
<dbReference type="InterPro" id="IPR043138">
    <property type="entry name" value="GGT_lsub"/>
</dbReference>
<feature type="active site" description="Nucleophile" evidence="9">
    <location>
        <position position="342"/>
    </location>
</feature>
<keyword evidence="4 11" id="KW-0808">Transferase</keyword>
<dbReference type="InterPro" id="IPR051792">
    <property type="entry name" value="GGT_bact"/>
</dbReference>
<dbReference type="GO" id="GO:0006751">
    <property type="term" value="P:glutathione catabolic process"/>
    <property type="evidence" value="ECO:0007669"/>
    <property type="project" value="UniProtKB-UniRule"/>
</dbReference>
<protein>
    <recommendedName>
        <fullName evidence="11">Glutathione hydrolase proenzyme</fullName>
        <ecNumber evidence="11">2.3.2.2</ecNumber>
        <ecNumber evidence="11">3.4.19.13</ecNumber>
    </recommendedName>
    <component>
        <recommendedName>
            <fullName evidence="11">Glutathione hydrolase large chain</fullName>
        </recommendedName>
    </component>
    <component>
        <recommendedName>
            <fullName evidence="11">Glutathione hydrolase small chain</fullName>
        </recommendedName>
    </component>
</protein>
<comment type="similarity">
    <text evidence="3 11">Belongs to the gamma-glutamyltransferase family.</text>
</comment>
<dbReference type="NCBIfam" id="TIGR00066">
    <property type="entry name" value="g_glut_trans"/>
    <property type="match status" value="1"/>
</dbReference>
<keyword evidence="6 11" id="KW-0865">Zymogen</keyword>
<dbReference type="PRINTS" id="PR01210">
    <property type="entry name" value="GGTRANSPTASE"/>
</dbReference>
<comment type="PTM">
    <text evidence="11">Cleaved by autocatalysis into a large and a small subunit.</text>
</comment>
<dbReference type="InterPro" id="IPR029055">
    <property type="entry name" value="Ntn_hydrolases_N"/>
</dbReference>
<evidence type="ECO:0000256" key="3">
    <source>
        <dbReference type="ARBA" id="ARBA00009381"/>
    </source>
</evidence>
<dbReference type="Gene3D" id="3.60.20.40">
    <property type="match status" value="1"/>
</dbReference>
<reference evidence="12" key="3">
    <citation type="submission" date="2020-02" db="EMBL/GenBank/DDBJ databases">
        <authorList>
            <person name="Sarangi A.N."/>
            <person name="Ghosh S."/>
            <person name="Mukherjee M."/>
            <person name="Tripathy S."/>
        </authorList>
    </citation>
    <scope>NUCLEOTIDE SEQUENCE</scope>
    <source>
        <strain evidence="12">BDU141951</strain>
    </source>
</reference>
<comment type="subunit">
    <text evidence="11">This enzyme consists of two polypeptide chains, which are synthesized in precursor form from a single polypeptide.</text>
</comment>
<name>A0A0C1V888_9CYAN</name>
<dbReference type="SUPFAM" id="SSF56235">
    <property type="entry name" value="N-terminal nucleophile aminohydrolases (Ntn hydrolases)"/>
    <property type="match status" value="1"/>
</dbReference>
<proteinExistence type="inferred from homology"/>
<reference evidence="12" key="2">
    <citation type="journal article" date="2015" name="Genome Announc.">
        <title>Draft Genome Sequence of Filamentous Marine Cyanobacterium Lyngbya confervoides Strain BDU141951.</title>
        <authorList>
            <person name="Chandrababunaidu M.M."/>
            <person name="Sen D."/>
            <person name="Tripathy S."/>
        </authorList>
    </citation>
    <scope>NUCLEOTIDE SEQUENCE</scope>
    <source>
        <strain evidence="12">BDU141951</strain>
    </source>
</reference>
<dbReference type="InterPro" id="IPR000101">
    <property type="entry name" value="GGT_peptidase"/>
</dbReference>
<dbReference type="EC" id="3.4.19.13" evidence="11"/>
<feature type="binding site" evidence="10">
    <location>
        <position position="423"/>
    </location>
    <ligand>
        <name>L-glutamate</name>
        <dbReference type="ChEBI" id="CHEBI:29985"/>
    </ligand>
</feature>
<dbReference type="Gene3D" id="1.10.246.130">
    <property type="match status" value="1"/>
</dbReference>
<evidence type="ECO:0000256" key="2">
    <source>
        <dbReference type="ARBA" id="ARBA00001089"/>
    </source>
</evidence>
<feature type="binding site" evidence="10">
    <location>
        <position position="382"/>
    </location>
    <ligand>
        <name>L-glutamate</name>
        <dbReference type="ChEBI" id="CHEBI:29985"/>
    </ligand>
</feature>
<comment type="catalytic activity">
    <reaction evidence="2 11">
        <text>glutathione + H2O = L-cysteinylglycine + L-glutamate</text>
        <dbReference type="Rhea" id="RHEA:28807"/>
        <dbReference type="ChEBI" id="CHEBI:15377"/>
        <dbReference type="ChEBI" id="CHEBI:29985"/>
        <dbReference type="ChEBI" id="CHEBI:57925"/>
        <dbReference type="ChEBI" id="CHEBI:61694"/>
        <dbReference type="EC" id="3.4.19.13"/>
    </reaction>
</comment>
<dbReference type="EMBL" id="JTHE02000003">
    <property type="protein sequence ID" value="NEV68643.1"/>
    <property type="molecule type" value="Genomic_DNA"/>
</dbReference>
<evidence type="ECO:0000256" key="1">
    <source>
        <dbReference type="ARBA" id="ARBA00001049"/>
    </source>
</evidence>
<evidence type="ECO:0000256" key="6">
    <source>
        <dbReference type="ARBA" id="ARBA00023145"/>
    </source>
</evidence>
<comment type="caution">
    <text evidence="12">The sequence shown here is derived from an EMBL/GenBank/DDBJ whole genome shotgun (WGS) entry which is preliminary data.</text>
</comment>
<dbReference type="PANTHER" id="PTHR43199">
    <property type="entry name" value="GLUTATHIONE HYDROLASE"/>
    <property type="match status" value="1"/>
</dbReference>
<organism evidence="12">
    <name type="scientific">Lyngbya confervoides BDU141951</name>
    <dbReference type="NCBI Taxonomy" id="1574623"/>
    <lineage>
        <taxon>Bacteria</taxon>
        <taxon>Bacillati</taxon>
        <taxon>Cyanobacteriota</taxon>
        <taxon>Cyanophyceae</taxon>
        <taxon>Oscillatoriophycideae</taxon>
        <taxon>Oscillatoriales</taxon>
        <taxon>Microcoleaceae</taxon>
        <taxon>Lyngbya</taxon>
    </lineage>
</organism>
<dbReference type="GO" id="GO:0006750">
    <property type="term" value="P:glutathione biosynthetic process"/>
    <property type="evidence" value="ECO:0007669"/>
    <property type="project" value="UniProtKB-KW"/>
</dbReference>
<evidence type="ECO:0000256" key="10">
    <source>
        <dbReference type="PIRSR" id="PIRSR600101-2"/>
    </source>
</evidence>
<dbReference type="GO" id="GO:0103068">
    <property type="term" value="F:leukotriene C4 gamma-glutamyl transferase activity"/>
    <property type="evidence" value="ECO:0007669"/>
    <property type="project" value="UniProtKB-EC"/>
</dbReference>
<evidence type="ECO:0000256" key="11">
    <source>
        <dbReference type="RuleBase" id="RU368036"/>
    </source>
</evidence>
<dbReference type="AlphaFoldDB" id="A0A0C1V888"/>
<comment type="catalytic activity">
    <reaction evidence="1 11">
        <text>an S-substituted glutathione + H2O = an S-substituted L-cysteinylglycine + L-glutamate</text>
        <dbReference type="Rhea" id="RHEA:59468"/>
        <dbReference type="ChEBI" id="CHEBI:15377"/>
        <dbReference type="ChEBI" id="CHEBI:29985"/>
        <dbReference type="ChEBI" id="CHEBI:90779"/>
        <dbReference type="ChEBI" id="CHEBI:143103"/>
        <dbReference type="EC" id="3.4.19.13"/>
    </reaction>
</comment>
<dbReference type="InterPro" id="IPR043137">
    <property type="entry name" value="GGT_ssub_C"/>
</dbReference>
<dbReference type="Pfam" id="PF01019">
    <property type="entry name" value="G_glu_transpept"/>
    <property type="match status" value="1"/>
</dbReference>
<keyword evidence="11" id="KW-0317">Glutathione biosynthesis</keyword>
<dbReference type="UniPathway" id="UPA00204"/>
<comment type="catalytic activity">
    <reaction evidence="8 11">
        <text>an N-terminal (5-L-glutamyl)-[peptide] + an alpha-amino acid = 5-L-glutamyl amino acid + an N-terminal L-alpha-aminoacyl-[peptide]</text>
        <dbReference type="Rhea" id="RHEA:23904"/>
        <dbReference type="Rhea" id="RHEA-COMP:9780"/>
        <dbReference type="Rhea" id="RHEA-COMP:9795"/>
        <dbReference type="ChEBI" id="CHEBI:77644"/>
        <dbReference type="ChEBI" id="CHEBI:78597"/>
        <dbReference type="ChEBI" id="CHEBI:78599"/>
        <dbReference type="ChEBI" id="CHEBI:78608"/>
        <dbReference type="EC" id="2.3.2.2"/>
    </reaction>
</comment>
<dbReference type="PANTHER" id="PTHR43199:SF1">
    <property type="entry name" value="GLUTATHIONE HYDROLASE PROENZYME"/>
    <property type="match status" value="1"/>
</dbReference>
<gene>
    <name evidence="12" type="primary">ggt</name>
    <name evidence="12" type="ORF">QQ91_016135</name>
</gene>
<evidence type="ECO:0000313" key="12">
    <source>
        <dbReference type="EMBL" id="NEV68643.1"/>
    </source>
</evidence>
<sequence length="521" mass="55642">MAHRGGTGKGVVAAGHALTAAAGAEILRQGGNAFDAAIAAVMTAWVTESVLTSAGGGGFLLAHTHNGRNCLFDFFSQTPRSNRLSRSPDFYPIYANFGDTVQEFHIGLGSIAVPGAAVGLLHVHERLGKLPLAAIAEPAIHHAQQGVTVNPFLAYVYELLDPILTATDAAKAMYTQQGKLLRAGDTLAMPDFAKTLKLMVEHGAAIFCEGAIAQQIDRDCRAAGGYLTLADLQAYRVIERQPLSLSYRDTTFLTNPPPSSGGTLIAFALKLLETLDWRQLPHGSDRHLACLSQVMALTNTARRDGFDHCLYDPDVATAFLQQSHLQPYQATLADRVNRLGSTTHVSVIDSEGNAASVTTSNGEGSSYVVPQTGMMLNNMLGEEDLHPQGFHQWAQNQRISSMMAPTMILQEGQPELVLGSGGSNRIRTAILQVIANVVDFGMPLEAAIAAPRIHWERGTLHLEPAAHLPLEALNDLPDTDTVIPWQQQNMYFGGVHAVGVDAQGNLHGAGDARRGGAVAFA</sequence>
<keyword evidence="7 11" id="KW-0012">Acyltransferase</keyword>